<dbReference type="AlphaFoldDB" id="A0A0F9AU71"/>
<evidence type="ECO:0000313" key="1">
    <source>
        <dbReference type="EMBL" id="KKK75746.1"/>
    </source>
</evidence>
<organism evidence="1">
    <name type="scientific">marine sediment metagenome</name>
    <dbReference type="NCBI Taxonomy" id="412755"/>
    <lineage>
        <taxon>unclassified sequences</taxon>
        <taxon>metagenomes</taxon>
        <taxon>ecological metagenomes</taxon>
    </lineage>
</organism>
<dbReference type="EMBL" id="LAZR01055721">
    <property type="protein sequence ID" value="KKK75746.1"/>
    <property type="molecule type" value="Genomic_DNA"/>
</dbReference>
<protein>
    <submittedName>
        <fullName evidence="1">Uncharacterized protein</fullName>
    </submittedName>
</protein>
<gene>
    <name evidence="1" type="ORF">LCGC14_2870630</name>
</gene>
<reference evidence="1" key="1">
    <citation type="journal article" date="2015" name="Nature">
        <title>Complex archaea that bridge the gap between prokaryotes and eukaryotes.</title>
        <authorList>
            <person name="Spang A."/>
            <person name="Saw J.H."/>
            <person name="Jorgensen S.L."/>
            <person name="Zaremba-Niedzwiedzka K."/>
            <person name="Martijn J."/>
            <person name="Lind A.E."/>
            <person name="van Eijk R."/>
            <person name="Schleper C."/>
            <person name="Guy L."/>
            <person name="Ettema T.J."/>
        </authorList>
    </citation>
    <scope>NUCLEOTIDE SEQUENCE</scope>
</reference>
<comment type="caution">
    <text evidence="1">The sequence shown here is derived from an EMBL/GenBank/DDBJ whole genome shotgun (WGS) entry which is preliminary data.</text>
</comment>
<accession>A0A0F9AU71</accession>
<proteinExistence type="predicted"/>
<sequence length="77" mass="9085">MRVVVVNDPYVNPLVAAHIKRCHMCRRHDRLVAEGRQYPDEVLLERFAAHVRATIARIKMATEDAQLREDYDRTQLR</sequence>
<name>A0A0F9AU71_9ZZZZ</name>